<gene>
    <name evidence="2" type="ORF">ACFFVF_08950</name>
</gene>
<comment type="caution">
    <text evidence="2">The sequence shown here is derived from an EMBL/GenBank/DDBJ whole genome shotgun (WGS) entry which is preliminary data.</text>
</comment>
<dbReference type="RefSeq" id="WP_236455843.1">
    <property type="nucleotide sequence ID" value="NZ_CBCSGE010000002.1"/>
</dbReference>
<accession>A0ABV5GMN3</accession>
<sequence>MYDVVIIGAGVAGCSTAIALKNQNKHLKIAIIERGFYENITRRIGETLPPQASNQFQKLGIWEAFLACNFLSSYGTSSVWGSSELYTNEYIYSPFGYGWNLDRSVFDRFMMNETQQRGVDFFFKTSCTTALKSPSHWQLTCFENTNEKQIAARFVVDASGKKAAFTSLQGISKITNDTLVGIYRFYDTNNEVLSLKKGTLVETDANGWWYSATLPNNKLVIGYMTDADIATKLNLKSKASFENLLNTSVYTTKRIPKHFSYSENQLVAAQSQYVTNCVGEAWLAVGDAASSYDPISSMGIYKSLVMSQFATFAILDYLKNETLGLRKYEYIVQQDYTHYEAKKAKYYSQEQRYQESAFWQRRQKQKLT</sequence>
<evidence type="ECO:0000313" key="3">
    <source>
        <dbReference type="Proteomes" id="UP001589607"/>
    </source>
</evidence>
<dbReference type="PRINTS" id="PR00420">
    <property type="entry name" value="RNGMNOXGNASE"/>
</dbReference>
<dbReference type="GO" id="GO:0016491">
    <property type="term" value="F:oxidoreductase activity"/>
    <property type="evidence" value="ECO:0007669"/>
    <property type="project" value="UniProtKB-KW"/>
</dbReference>
<keyword evidence="2" id="KW-0560">Oxidoreductase</keyword>
<reference evidence="2 3" key="1">
    <citation type="submission" date="2024-09" db="EMBL/GenBank/DDBJ databases">
        <authorList>
            <person name="Sun Q."/>
            <person name="Mori K."/>
        </authorList>
    </citation>
    <scope>NUCLEOTIDE SEQUENCE [LARGE SCALE GENOMIC DNA]</scope>
    <source>
        <strain evidence="2 3">CECT 7955</strain>
    </source>
</reference>
<dbReference type="InterPro" id="IPR006076">
    <property type="entry name" value="FAD-dep_OxRdtase"/>
</dbReference>
<dbReference type="InterPro" id="IPR006905">
    <property type="entry name" value="Flavin_halogenase"/>
</dbReference>
<dbReference type="InterPro" id="IPR050816">
    <property type="entry name" value="Flavin-dep_Halogenase_NPB"/>
</dbReference>
<dbReference type="SUPFAM" id="SSF51905">
    <property type="entry name" value="FAD/NAD(P)-binding domain"/>
    <property type="match status" value="1"/>
</dbReference>
<proteinExistence type="predicted"/>
<dbReference type="EC" id="1.-.-.-" evidence="2"/>
<dbReference type="Proteomes" id="UP001589607">
    <property type="component" value="Unassembled WGS sequence"/>
</dbReference>
<dbReference type="InterPro" id="IPR036188">
    <property type="entry name" value="FAD/NAD-bd_sf"/>
</dbReference>
<keyword evidence="3" id="KW-1185">Reference proteome</keyword>
<evidence type="ECO:0000259" key="1">
    <source>
        <dbReference type="Pfam" id="PF01266"/>
    </source>
</evidence>
<evidence type="ECO:0000313" key="2">
    <source>
        <dbReference type="EMBL" id="MFB9096639.1"/>
    </source>
</evidence>
<dbReference type="Gene3D" id="3.30.9.100">
    <property type="match status" value="1"/>
</dbReference>
<feature type="domain" description="FAD dependent oxidoreductase" evidence="1">
    <location>
        <begin position="3"/>
        <end position="36"/>
    </location>
</feature>
<name>A0ABV5GMN3_9FLAO</name>
<dbReference type="PANTHER" id="PTHR43747">
    <property type="entry name" value="FAD-BINDING PROTEIN"/>
    <property type="match status" value="1"/>
</dbReference>
<organism evidence="2 3">
    <name type="scientific">Flavobacterium jumunjinense</name>
    <dbReference type="NCBI Taxonomy" id="998845"/>
    <lineage>
        <taxon>Bacteria</taxon>
        <taxon>Pseudomonadati</taxon>
        <taxon>Bacteroidota</taxon>
        <taxon>Flavobacteriia</taxon>
        <taxon>Flavobacteriales</taxon>
        <taxon>Flavobacteriaceae</taxon>
        <taxon>Flavobacterium</taxon>
    </lineage>
</organism>
<dbReference type="PANTHER" id="PTHR43747:SF1">
    <property type="entry name" value="SLR1998 PROTEIN"/>
    <property type="match status" value="1"/>
</dbReference>
<dbReference type="EMBL" id="JBHMEY010000018">
    <property type="protein sequence ID" value="MFB9096639.1"/>
    <property type="molecule type" value="Genomic_DNA"/>
</dbReference>
<dbReference type="Pfam" id="PF01266">
    <property type="entry name" value="DAO"/>
    <property type="match status" value="1"/>
</dbReference>
<protein>
    <submittedName>
        <fullName evidence="2">NAD(P)/FAD-dependent oxidoreductase</fullName>
        <ecNumber evidence="2">1.-.-.-</ecNumber>
    </submittedName>
</protein>
<dbReference type="Pfam" id="PF04820">
    <property type="entry name" value="Trp_halogenase"/>
    <property type="match status" value="1"/>
</dbReference>
<dbReference type="Gene3D" id="3.50.50.60">
    <property type="entry name" value="FAD/NAD(P)-binding domain"/>
    <property type="match status" value="1"/>
</dbReference>